<feature type="compositionally biased region" description="Polar residues" evidence="1">
    <location>
        <begin position="35"/>
        <end position="53"/>
    </location>
</feature>
<gene>
    <name evidence="2" type="ORF">T459_25691</name>
</gene>
<dbReference type="STRING" id="4072.A0A2G2YLF8"/>
<evidence type="ECO:0000256" key="1">
    <source>
        <dbReference type="SAM" id="MobiDB-lite"/>
    </source>
</evidence>
<dbReference type="EMBL" id="AYRZ02000010">
    <property type="protein sequence ID" value="PHT70587.1"/>
    <property type="molecule type" value="Genomic_DNA"/>
</dbReference>
<reference evidence="2 3" key="1">
    <citation type="journal article" date="2014" name="Nat. Genet.">
        <title>Genome sequence of the hot pepper provides insights into the evolution of pungency in Capsicum species.</title>
        <authorList>
            <person name="Kim S."/>
            <person name="Park M."/>
            <person name="Yeom S.I."/>
            <person name="Kim Y.M."/>
            <person name="Lee J.M."/>
            <person name="Lee H.A."/>
            <person name="Seo E."/>
            <person name="Choi J."/>
            <person name="Cheong K."/>
            <person name="Kim K.T."/>
            <person name="Jung K."/>
            <person name="Lee G.W."/>
            <person name="Oh S.K."/>
            <person name="Bae C."/>
            <person name="Kim S.B."/>
            <person name="Lee H.Y."/>
            <person name="Kim S.Y."/>
            <person name="Kim M.S."/>
            <person name="Kang B.C."/>
            <person name="Jo Y.D."/>
            <person name="Yang H.B."/>
            <person name="Jeong H.J."/>
            <person name="Kang W.H."/>
            <person name="Kwon J.K."/>
            <person name="Shin C."/>
            <person name="Lim J.Y."/>
            <person name="Park J.H."/>
            <person name="Huh J.H."/>
            <person name="Kim J.S."/>
            <person name="Kim B.D."/>
            <person name="Cohen O."/>
            <person name="Paran I."/>
            <person name="Suh M.C."/>
            <person name="Lee S.B."/>
            <person name="Kim Y.K."/>
            <person name="Shin Y."/>
            <person name="Noh S.J."/>
            <person name="Park J."/>
            <person name="Seo Y.S."/>
            <person name="Kwon S.Y."/>
            <person name="Kim H.A."/>
            <person name="Park J.M."/>
            <person name="Kim H.J."/>
            <person name="Choi S.B."/>
            <person name="Bosland P.W."/>
            <person name="Reeves G."/>
            <person name="Jo S.H."/>
            <person name="Lee B.W."/>
            <person name="Cho H.T."/>
            <person name="Choi H.S."/>
            <person name="Lee M.S."/>
            <person name="Yu Y."/>
            <person name="Do Choi Y."/>
            <person name="Park B.S."/>
            <person name="van Deynze A."/>
            <person name="Ashrafi H."/>
            <person name="Hill T."/>
            <person name="Kim W.T."/>
            <person name="Pai H.S."/>
            <person name="Ahn H.K."/>
            <person name="Yeam I."/>
            <person name="Giovannoni J.J."/>
            <person name="Rose J.K."/>
            <person name="Sorensen I."/>
            <person name="Lee S.J."/>
            <person name="Kim R.W."/>
            <person name="Choi I.Y."/>
            <person name="Choi B.S."/>
            <person name="Lim J.S."/>
            <person name="Lee Y.H."/>
            <person name="Choi D."/>
        </authorList>
    </citation>
    <scope>NUCLEOTIDE SEQUENCE [LARGE SCALE GENOMIC DNA]</scope>
    <source>
        <strain evidence="3">cv. CM334</strain>
    </source>
</reference>
<sequence>MTNSCDHSPTRITGSNRGGGGTTTAMRKLYVKCNRPSSSTNSGDNNDESNASEMTHLLEVSSGSGLHRVYSRILLSSKGSTGQCQVSARANAIISKQIDGKSPNNPILEQSYATSVTALFSSNGTNLQIDYERKWQ</sequence>
<comment type="caution">
    <text evidence="2">The sequence shown here is derived from an EMBL/GenBank/DDBJ whole genome shotgun (WGS) entry which is preliminary data.</text>
</comment>
<proteinExistence type="predicted"/>
<dbReference type="AlphaFoldDB" id="A0A2G2YLF8"/>
<evidence type="ECO:0000313" key="2">
    <source>
        <dbReference type="EMBL" id="PHT70587.1"/>
    </source>
</evidence>
<evidence type="ECO:0000313" key="3">
    <source>
        <dbReference type="Proteomes" id="UP000222542"/>
    </source>
</evidence>
<protein>
    <submittedName>
        <fullName evidence="2">Uncharacterized protein</fullName>
    </submittedName>
</protein>
<accession>A0A2G2YLF8</accession>
<keyword evidence="3" id="KW-1185">Reference proteome</keyword>
<dbReference type="Proteomes" id="UP000222542">
    <property type="component" value="Unassembled WGS sequence"/>
</dbReference>
<dbReference type="Gramene" id="PHT70587">
    <property type="protein sequence ID" value="PHT70587"/>
    <property type="gene ID" value="T459_25691"/>
</dbReference>
<reference evidence="2 3" key="2">
    <citation type="journal article" date="2017" name="Genome Biol.">
        <title>New reference genome sequences of hot pepper reveal the massive evolution of plant disease-resistance genes by retroduplication.</title>
        <authorList>
            <person name="Kim S."/>
            <person name="Park J."/>
            <person name="Yeom S.I."/>
            <person name="Kim Y.M."/>
            <person name="Seo E."/>
            <person name="Kim K.T."/>
            <person name="Kim M.S."/>
            <person name="Lee J.M."/>
            <person name="Cheong K."/>
            <person name="Shin H.S."/>
            <person name="Kim S.B."/>
            <person name="Han K."/>
            <person name="Lee J."/>
            <person name="Park M."/>
            <person name="Lee H.A."/>
            <person name="Lee H.Y."/>
            <person name="Lee Y."/>
            <person name="Oh S."/>
            <person name="Lee J.H."/>
            <person name="Choi E."/>
            <person name="Choi E."/>
            <person name="Lee S.E."/>
            <person name="Jeon J."/>
            <person name="Kim H."/>
            <person name="Choi G."/>
            <person name="Song H."/>
            <person name="Lee J."/>
            <person name="Lee S.C."/>
            <person name="Kwon J.K."/>
            <person name="Lee H.Y."/>
            <person name="Koo N."/>
            <person name="Hong Y."/>
            <person name="Kim R.W."/>
            <person name="Kang W.H."/>
            <person name="Huh J.H."/>
            <person name="Kang B.C."/>
            <person name="Yang T.J."/>
            <person name="Lee Y.H."/>
            <person name="Bennetzen J.L."/>
            <person name="Choi D."/>
        </authorList>
    </citation>
    <scope>NUCLEOTIDE SEQUENCE [LARGE SCALE GENOMIC DNA]</scope>
    <source>
        <strain evidence="3">cv. CM334</strain>
    </source>
</reference>
<name>A0A2G2YLF8_CAPAN</name>
<feature type="region of interest" description="Disordered" evidence="1">
    <location>
        <begin position="1"/>
        <end position="57"/>
    </location>
</feature>
<organism evidence="2 3">
    <name type="scientific">Capsicum annuum</name>
    <name type="common">Capsicum pepper</name>
    <dbReference type="NCBI Taxonomy" id="4072"/>
    <lineage>
        <taxon>Eukaryota</taxon>
        <taxon>Viridiplantae</taxon>
        <taxon>Streptophyta</taxon>
        <taxon>Embryophyta</taxon>
        <taxon>Tracheophyta</taxon>
        <taxon>Spermatophyta</taxon>
        <taxon>Magnoliopsida</taxon>
        <taxon>eudicotyledons</taxon>
        <taxon>Gunneridae</taxon>
        <taxon>Pentapetalae</taxon>
        <taxon>asterids</taxon>
        <taxon>lamiids</taxon>
        <taxon>Solanales</taxon>
        <taxon>Solanaceae</taxon>
        <taxon>Solanoideae</taxon>
        <taxon>Capsiceae</taxon>
        <taxon>Capsicum</taxon>
    </lineage>
</organism>